<dbReference type="EMBL" id="VSSQ01011296">
    <property type="protein sequence ID" value="MPM46482.1"/>
    <property type="molecule type" value="Genomic_DNA"/>
</dbReference>
<evidence type="ECO:0000313" key="1">
    <source>
        <dbReference type="EMBL" id="MPM46482.1"/>
    </source>
</evidence>
<proteinExistence type="predicted"/>
<dbReference type="AlphaFoldDB" id="A0A645A0C8"/>
<name>A0A645A0C8_9ZZZZ</name>
<comment type="caution">
    <text evidence="1">The sequence shown here is derived from an EMBL/GenBank/DDBJ whole genome shotgun (WGS) entry which is preliminary data.</text>
</comment>
<accession>A0A645A0C8</accession>
<gene>
    <name evidence="1" type="ORF">SDC9_93185</name>
</gene>
<protein>
    <submittedName>
        <fullName evidence="1">Uncharacterized protein</fullName>
    </submittedName>
</protein>
<reference evidence="1" key="1">
    <citation type="submission" date="2019-08" db="EMBL/GenBank/DDBJ databases">
        <authorList>
            <person name="Kucharzyk K."/>
            <person name="Murdoch R.W."/>
            <person name="Higgins S."/>
            <person name="Loffler F."/>
        </authorList>
    </citation>
    <scope>NUCLEOTIDE SEQUENCE</scope>
</reference>
<organism evidence="1">
    <name type="scientific">bioreactor metagenome</name>
    <dbReference type="NCBI Taxonomy" id="1076179"/>
    <lineage>
        <taxon>unclassified sequences</taxon>
        <taxon>metagenomes</taxon>
        <taxon>ecological metagenomes</taxon>
    </lineage>
</organism>
<sequence>MGFRINGMEKETNIAPVRIHLPAIKSLIHLPGNFLSKIQMTAHTAIKTMFLYIEFNGERCTFSPMHPQSTSPGIYKIMIIRYMLKMNRVSKVAIIVSFLYAPEISMTPRNISKPINNLEIKTLPSHEKIPVSAMLSSSISIG</sequence>